<dbReference type="EMBL" id="KV906372">
    <property type="protein sequence ID" value="OON14858.1"/>
    <property type="molecule type" value="Genomic_DNA"/>
</dbReference>
<keyword evidence="3" id="KW-1185">Reference proteome</keyword>
<evidence type="ECO:0000256" key="1">
    <source>
        <dbReference type="SAM" id="MobiDB-lite"/>
    </source>
</evidence>
<organism evidence="2 3">
    <name type="scientific">Opisthorchis viverrini</name>
    <name type="common">Southeast Asian liver fluke</name>
    <dbReference type="NCBI Taxonomy" id="6198"/>
    <lineage>
        <taxon>Eukaryota</taxon>
        <taxon>Metazoa</taxon>
        <taxon>Spiralia</taxon>
        <taxon>Lophotrochozoa</taxon>
        <taxon>Platyhelminthes</taxon>
        <taxon>Trematoda</taxon>
        <taxon>Digenea</taxon>
        <taxon>Opisthorchiida</taxon>
        <taxon>Opisthorchiata</taxon>
        <taxon>Opisthorchiidae</taxon>
        <taxon>Opisthorchis</taxon>
    </lineage>
</organism>
<evidence type="ECO:0008006" key="4">
    <source>
        <dbReference type="Google" id="ProtNLM"/>
    </source>
</evidence>
<accession>A0A1S8WK89</accession>
<dbReference type="InterPro" id="IPR013083">
    <property type="entry name" value="Znf_RING/FYVE/PHD"/>
</dbReference>
<gene>
    <name evidence="2" type="ORF">X801_09349</name>
</gene>
<feature type="region of interest" description="Disordered" evidence="1">
    <location>
        <begin position="90"/>
        <end position="118"/>
    </location>
</feature>
<dbReference type="Gene3D" id="3.30.40.10">
    <property type="entry name" value="Zinc/RING finger domain, C3HC4 (zinc finger)"/>
    <property type="match status" value="1"/>
</dbReference>
<dbReference type="SUPFAM" id="SSF57903">
    <property type="entry name" value="FYVE/PHD zinc finger"/>
    <property type="match status" value="1"/>
</dbReference>
<protein>
    <recommendedName>
        <fullName evidence="4">Zinc finger PHD-type domain-containing protein</fullName>
    </recommendedName>
</protein>
<dbReference type="AlphaFoldDB" id="A0A1S8WK89"/>
<evidence type="ECO:0000313" key="2">
    <source>
        <dbReference type="EMBL" id="OON14858.1"/>
    </source>
</evidence>
<evidence type="ECO:0000313" key="3">
    <source>
        <dbReference type="Proteomes" id="UP000243686"/>
    </source>
</evidence>
<proteinExistence type="predicted"/>
<dbReference type="InterPro" id="IPR011011">
    <property type="entry name" value="Znf_FYVE_PHD"/>
</dbReference>
<name>A0A1S8WK89_OPIVI</name>
<reference evidence="2 3" key="1">
    <citation type="submission" date="2015-03" db="EMBL/GenBank/DDBJ databases">
        <title>Draft genome of the nematode, Opisthorchis viverrini.</title>
        <authorList>
            <person name="Mitreva M."/>
        </authorList>
    </citation>
    <scope>NUCLEOTIDE SEQUENCE [LARGE SCALE GENOMIC DNA]</scope>
    <source>
        <strain evidence="2">Khon Kaen</strain>
    </source>
</reference>
<feature type="region of interest" description="Disordered" evidence="1">
    <location>
        <begin position="65"/>
        <end position="84"/>
    </location>
</feature>
<dbReference type="Proteomes" id="UP000243686">
    <property type="component" value="Unassembled WGS sequence"/>
</dbReference>
<sequence>MANVPLTAEEEAEALETYVHQESESRISKNPDLDRVALEEELKAQWPAFDISTKRSYLQNKLGLFQSSAQSDRPKRKSSVSIEFTPKPCLKKSKDETSATKPHKKKPTDGSAKSGDEPRELDIEIHRLIVSPAQYRWQPVCPACEVYSNVPGQMVKCLGPCGRLVHPSCMRYKTPPPPDNNRPDKFKCSECLSGDYLCTICGKPADPKAKGNLNCLYLCPVRFCHIH</sequence>